<reference evidence="2 3" key="1">
    <citation type="submission" date="2021-03" db="EMBL/GenBank/DDBJ databases">
        <title>The complete genome sequence of Acetobacter sacchari TBRC 11175.</title>
        <authorList>
            <person name="Charoenyingcharoen P."/>
            <person name="Yukphan P."/>
        </authorList>
    </citation>
    <scope>NUCLEOTIDE SEQUENCE [LARGE SCALE GENOMIC DNA]</scope>
    <source>
        <strain evidence="2 3">TBRC 11175</strain>
    </source>
</reference>
<evidence type="ECO:0000313" key="3">
    <source>
        <dbReference type="Proteomes" id="UP000664771"/>
    </source>
</evidence>
<dbReference type="EMBL" id="JAFVMF010000021">
    <property type="protein sequence ID" value="MBO1361388.1"/>
    <property type="molecule type" value="Genomic_DNA"/>
</dbReference>
<name>A0ABS3LZR5_9PROT</name>
<dbReference type="Proteomes" id="UP000664771">
    <property type="component" value="Unassembled WGS sequence"/>
</dbReference>
<sequence length="82" mass="8873">MAYSAVIDPSPNMTRTKPYSRREISRNVTIPGSESVDDLTLADRLHKLGGDTTPGKPSVATPQNVAAVTQCVTPMHYKNGFL</sequence>
<comment type="caution">
    <text evidence="2">The sequence shown here is derived from an EMBL/GenBank/DDBJ whole genome shotgun (WGS) entry which is preliminary data.</text>
</comment>
<gene>
    <name evidence="2" type="ORF">J2D73_16505</name>
</gene>
<evidence type="ECO:0000256" key="1">
    <source>
        <dbReference type="SAM" id="MobiDB-lite"/>
    </source>
</evidence>
<organism evidence="2 3">
    <name type="scientific">Acetobacter sacchari</name>
    <dbReference type="NCBI Taxonomy" id="2661687"/>
    <lineage>
        <taxon>Bacteria</taxon>
        <taxon>Pseudomonadati</taxon>
        <taxon>Pseudomonadota</taxon>
        <taxon>Alphaproteobacteria</taxon>
        <taxon>Acetobacterales</taxon>
        <taxon>Acetobacteraceae</taxon>
        <taxon>Acetobacter</taxon>
    </lineage>
</organism>
<keyword evidence="3" id="KW-1185">Reference proteome</keyword>
<protein>
    <submittedName>
        <fullName evidence="2">Uncharacterized protein</fullName>
    </submittedName>
</protein>
<accession>A0ABS3LZR5</accession>
<evidence type="ECO:0000313" key="2">
    <source>
        <dbReference type="EMBL" id="MBO1361388.1"/>
    </source>
</evidence>
<proteinExistence type="predicted"/>
<feature type="region of interest" description="Disordered" evidence="1">
    <location>
        <begin position="1"/>
        <end position="31"/>
    </location>
</feature>